<proteinExistence type="predicted"/>
<evidence type="ECO:0000313" key="1">
    <source>
        <dbReference type="EMBL" id="KKM69718.1"/>
    </source>
</evidence>
<organism evidence="1">
    <name type="scientific">marine sediment metagenome</name>
    <dbReference type="NCBI Taxonomy" id="412755"/>
    <lineage>
        <taxon>unclassified sequences</taxon>
        <taxon>metagenomes</taxon>
        <taxon>ecological metagenomes</taxon>
    </lineage>
</organism>
<dbReference type="AlphaFoldDB" id="A0A0F9JJE2"/>
<accession>A0A0F9JJE2</accession>
<sequence length="124" mass="13881">MQEAISPAWTPEGPEKFLPCCGGNHEPDNPEWHMDFRGWRFTAPWLCICCGKEICARQWSFGRACGPCDTGSCQSWHERFTPARSHEHPAWYGQVEGSFQNAGQAGVDAFAEHVGATRAPRTEE</sequence>
<protein>
    <submittedName>
        <fullName evidence="1">Uncharacterized protein</fullName>
    </submittedName>
</protein>
<name>A0A0F9JJE2_9ZZZZ</name>
<gene>
    <name evidence="1" type="ORF">LCGC14_1448090</name>
</gene>
<reference evidence="1" key="1">
    <citation type="journal article" date="2015" name="Nature">
        <title>Complex archaea that bridge the gap between prokaryotes and eukaryotes.</title>
        <authorList>
            <person name="Spang A."/>
            <person name="Saw J.H."/>
            <person name="Jorgensen S.L."/>
            <person name="Zaremba-Niedzwiedzka K."/>
            <person name="Martijn J."/>
            <person name="Lind A.E."/>
            <person name="van Eijk R."/>
            <person name="Schleper C."/>
            <person name="Guy L."/>
            <person name="Ettema T.J."/>
        </authorList>
    </citation>
    <scope>NUCLEOTIDE SEQUENCE</scope>
</reference>
<comment type="caution">
    <text evidence="1">The sequence shown here is derived from an EMBL/GenBank/DDBJ whole genome shotgun (WGS) entry which is preliminary data.</text>
</comment>
<dbReference type="EMBL" id="LAZR01009944">
    <property type="protein sequence ID" value="KKM69718.1"/>
    <property type="molecule type" value="Genomic_DNA"/>
</dbReference>